<dbReference type="EMBL" id="BLXT01005065">
    <property type="protein sequence ID" value="GFO19500.1"/>
    <property type="molecule type" value="Genomic_DNA"/>
</dbReference>
<reference evidence="1 2" key="1">
    <citation type="journal article" date="2021" name="Elife">
        <title>Chloroplast acquisition without the gene transfer in kleptoplastic sea slugs, Plakobranchus ocellatus.</title>
        <authorList>
            <person name="Maeda T."/>
            <person name="Takahashi S."/>
            <person name="Yoshida T."/>
            <person name="Shimamura S."/>
            <person name="Takaki Y."/>
            <person name="Nagai Y."/>
            <person name="Toyoda A."/>
            <person name="Suzuki Y."/>
            <person name="Arimoto A."/>
            <person name="Ishii H."/>
            <person name="Satoh N."/>
            <person name="Nishiyama T."/>
            <person name="Hasebe M."/>
            <person name="Maruyama T."/>
            <person name="Minagawa J."/>
            <person name="Obokata J."/>
            <person name="Shigenobu S."/>
        </authorList>
    </citation>
    <scope>NUCLEOTIDE SEQUENCE [LARGE SCALE GENOMIC DNA]</scope>
</reference>
<protein>
    <submittedName>
        <fullName evidence="1">Uncharacterized protein</fullName>
    </submittedName>
</protein>
<dbReference type="AlphaFoldDB" id="A0AAV4BKB4"/>
<evidence type="ECO:0000313" key="1">
    <source>
        <dbReference type="EMBL" id="GFO19500.1"/>
    </source>
</evidence>
<keyword evidence="2" id="KW-1185">Reference proteome</keyword>
<organism evidence="1 2">
    <name type="scientific">Plakobranchus ocellatus</name>
    <dbReference type="NCBI Taxonomy" id="259542"/>
    <lineage>
        <taxon>Eukaryota</taxon>
        <taxon>Metazoa</taxon>
        <taxon>Spiralia</taxon>
        <taxon>Lophotrochozoa</taxon>
        <taxon>Mollusca</taxon>
        <taxon>Gastropoda</taxon>
        <taxon>Heterobranchia</taxon>
        <taxon>Euthyneura</taxon>
        <taxon>Panpulmonata</taxon>
        <taxon>Sacoglossa</taxon>
        <taxon>Placobranchoidea</taxon>
        <taxon>Plakobranchidae</taxon>
        <taxon>Plakobranchus</taxon>
    </lineage>
</organism>
<gene>
    <name evidence="1" type="ORF">PoB_004600500</name>
</gene>
<sequence>MEDRIDKLERVIDHQVLWPATDVATVVTLSHNAQNAALNQSGLKTQKKRIRVGIDAPMPTLEQQGAEPRSKEQ</sequence>
<name>A0AAV4BKB4_9GAST</name>
<accession>A0AAV4BKB4</accession>
<comment type="caution">
    <text evidence="1">The sequence shown here is derived from an EMBL/GenBank/DDBJ whole genome shotgun (WGS) entry which is preliminary data.</text>
</comment>
<proteinExistence type="predicted"/>
<dbReference type="Proteomes" id="UP000735302">
    <property type="component" value="Unassembled WGS sequence"/>
</dbReference>
<evidence type="ECO:0000313" key="2">
    <source>
        <dbReference type="Proteomes" id="UP000735302"/>
    </source>
</evidence>